<dbReference type="PANTHER" id="PTHR37421:SF1">
    <property type="entry name" value="UPF0260 PROTEIN YCGN"/>
    <property type="match status" value="1"/>
</dbReference>
<evidence type="ECO:0000313" key="2">
    <source>
        <dbReference type="EMBL" id="OAI04810.1"/>
    </source>
</evidence>
<comment type="similarity">
    <text evidence="1">Belongs to the UPF0260 family.</text>
</comment>
<dbReference type="InterPro" id="IPR008228">
    <property type="entry name" value="UCP006173"/>
</dbReference>
<dbReference type="RefSeq" id="WP_064008606.1">
    <property type="nucleotide sequence ID" value="NZ_LUUG01000070.1"/>
</dbReference>
<dbReference type="PIRSF" id="PIRSF006173">
    <property type="entry name" value="UCP006173"/>
    <property type="match status" value="1"/>
</dbReference>
<dbReference type="NCBIfam" id="NF003501">
    <property type="entry name" value="PRK05170.1-5"/>
    <property type="match status" value="1"/>
</dbReference>
<evidence type="ECO:0000256" key="1">
    <source>
        <dbReference type="HAMAP-Rule" id="MF_00676"/>
    </source>
</evidence>
<dbReference type="AlphaFoldDB" id="A0A177MIS3"/>
<dbReference type="InterPro" id="IPR005358">
    <property type="entry name" value="Puta_zinc/iron-chelating_dom"/>
</dbReference>
<comment type="caution">
    <text evidence="2">The sequence shown here is derived from an EMBL/GenBank/DDBJ whole genome shotgun (WGS) entry which is preliminary data.</text>
</comment>
<protein>
    <recommendedName>
        <fullName evidence="1">UPF0260 protein A1332_14265</fullName>
    </recommendedName>
</protein>
<gene>
    <name evidence="2" type="ORF">A1332_14265</name>
</gene>
<proteinExistence type="inferred from homology"/>
<sequence>MKFWETKTLAQMSTEEWESLCDNCGKCCLNKLEDEDTGEIAFTSVACDLIDLESCRCTRYSERCTLVPECIDLKQHDFAEYNWLPSTCAYRLLTDGEPLPGWHPLLTGTSESVKEAGVSISSYAIKESQVTDLEDHIIEWLQP</sequence>
<dbReference type="Proteomes" id="UP000078090">
    <property type="component" value="Unassembled WGS sequence"/>
</dbReference>
<dbReference type="PANTHER" id="PTHR37421">
    <property type="entry name" value="UPF0260 PROTEIN YCGN"/>
    <property type="match status" value="1"/>
</dbReference>
<organism evidence="2 3">
    <name type="scientific">Methylomonas methanica</name>
    <dbReference type="NCBI Taxonomy" id="421"/>
    <lineage>
        <taxon>Bacteria</taxon>
        <taxon>Pseudomonadati</taxon>
        <taxon>Pseudomonadota</taxon>
        <taxon>Gammaproteobacteria</taxon>
        <taxon>Methylococcales</taxon>
        <taxon>Methylococcaceae</taxon>
        <taxon>Methylomonas</taxon>
    </lineage>
</organism>
<dbReference type="EMBL" id="LUUG01000070">
    <property type="protein sequence ID" value="OAI04810.1"/>
    <property type="molecule type" value="Genomic_DNA"/>
</dbReference>
<evidence type="ECO:0000313" key="3">
    <source>
        <dbReference type="Proteomes" id="UP000078090"/>
    </source>
</evidence>
<dbReference type="NCBIfam" id="NF003507">
    <property type="entry name" value="PRK05170.2-5"/>
    <property type="match status" value="1"/>
</dbReference>
<accession>A0A177MIS3</accession>
<name>A0A177MIS3_METMH</name>
<dbReference type="OrthoDB" id="9786855at2"/>
<reference evidence="2 3" key="1">
    <citation type="submission" date="2016-03" db="EMBL/GenBank/DDBJ databases">
        <authorList>
            <person name="Ploux O."/>
        </authorList>
    </citation>
    <scope>NUCLEOTIDE SEQUENCE [LARGE SCALE GENOMIC DNA]</scope>
    <source>
        <strain evidence="2 3">R-45363</strain>
    </source>
</reference>
<dbReference type="HAMAP" id="MF_00676">
    <property type="entry name" value="UPF0260"/>
    <property type="match status" value="1"/>
</dbReference>
<dbReference type="Pfam" id="PF03692">
    <property type="entry name" value="CxxCxxCC"/>
    <property type="match status" value="1"/>
</dbReference>